<dbReference type="InterPro" id="IPR001433">
    <property type="entry name" value="OxRdtase_FAD/NAD-bd"/>
</dbReference>
<dbReference type="InterPro" id="IPR008254">
    <property type="entry name" value="Flavodoxin/NO_synth"/>
</dbReference>
<comment type="catalytic activity">
    <reaction evidence="10">
        <text>hydrogen sulfide + 3 NADP(+) + 3 H2O = sulfite + 3 NADPH + 4 H(+)</text>
        <dbReference type="Rhea" id="RHEA:13801"/>
        <dbReference type="ChEBI" id="CHEBI:15377"/>
        <dbReference type="ChEBI" id="CHEBI:15378"/>
        <dbReference type="ChEBI" id="CHEBI:17359"/>
        <dbReference type="ChEBI" id="CHEBI:29919"/>
        <dbReference type="ChEBI" id="CHEBI:57783"/>
        <dbReference type="ChEBI" id="CHEBI:58349"/>
        <dbReference type="EC" id="1.8.1.2"/>
    </reaction>
</comment>
<keyword evidence="6" id="KW-0274">FAD</keyword>
<dbReference type="InterPro" id="IPR001709">
    <property type="entry name" value="Flavoprot_Pyr_Nucl_cyt_Rdtase"/>
</dbReference>
<evidence type="ECO:0000256" key="8">
    <source>
        <dbReference type="ARBA" id="ARBA00023002"/>
    </source>
</evidence>
<dbReference type="InterPro" id="IPR017938">
    <property type="entry name" value="Riboflavin_synthase-like_b-brl"/>
</dbReference>
<keyword evidence="7" id="KW-0521">NADP</keyword>
<gene>
    <name evidence="13" type="primary">cysJ</name>
    <name evidence="13" type="ORF">NCTC10742_00379</name>
</gene>
<evidence type="ECO:0000256" key="4">
    <source>
        <dbReference type="ARBA" id="ARBA00022630"/>
    </source>
</evidence>
<dbReference type="SUPFAM" id="SSF52218">
    <property type="entry name" value="Flavoproteins"/>
    <property type="match status" value="1"/>
</dbReference>
<evidence type="ECO:0000256" key="2">
    <source>
        <dbReference type="ARBA" id="ARBA00001974"/>
    </source>
</evidence>
<feature type="domain" description="FAD-binding FR-type" evidence="12">
    <location>
        <begin position="176"/>
        <end position="403"/>
    </location>
</feature>
<dbReference type="InterPro" id="IPR017927">
    <property type="entry name" value="FAD-bd_FR_type"/>
</dbReference>
<dbReference type="Pfam" id="PF00175">
    <property type="entry name" value="NAD_binding_1"/>
    <property type="match status" value="1"/>
</dbReference>
<keyword evidence="9" id="KW-0198">Cysteine biosynthesis</keyword>
<dbReference type="FunFam" id="3.40.50.80:FF:000001">
    <property type="entry name" value="NADPH--cytochrome P450 reductase 1"/>
    <property type="match status" value="1"/>
</dbReference>
<dbReference type="RefSeq" id="WP_013470465.1">
    <property type="nucleotide sequence ID" value="NZ_JACKST010000032.1"/>
</dbReference>
<evidence type="ECO:0000259" key="12">
    <source>
        <dbReference type="PROSITE" id="PS51384"/>
    </source>
</evidence>
<sequence>MAEVPPFSLILGFATETGNSAMVAKKFAQAAAAAGIDVEPQYLNDLDLDALRAATHFVVVTATYGDGELPYDAEVFWEELSADTAGRLGQLSFAVCGLGDSFYPYFNNAGKLVDARLEELGATRIVDRVDCDLEFEEPSEAWTAEVVARLAELTTTTGRAAVVPADLAPDSAWTRRNPFPARLAANRLLTSPGSDKSVRHYELDVADSGIVYRAGDSVGVHPVNDPRLVDAVLARLGVDADVVVPEHVHPVGLLLTEHLELRVPSGALQALVAARTSDPQVRAILEGGDSAALTGWLYGRDVLDLLALADLGADEVIPTLRPLQHRDYSIASSPLVHPDRIHLTVAAIDYRARDRAYRGVASGYLAERAEQVRIHLAPNDGFRLPAPDVPIVMVGPGTGIAPFRAFLQERQATAATGGSWLFYGGRHRADDFLYGDELVGFQKSGTLDRLSCAFSRDRGPQGPKDYVQHHMTAHAGRLYSWLQDGAHFYVCGDADHMAKDVHRALHEVIRSAGGLSEDDAHIYVNDLITSRRYLRDVY</sequence>
<feature type="domain" description="Flavodoxin-like" evidence="11">
    <location>
        <begin position="9"/>
        <end position="147"/>
    </location>
</feature>
<keyword evidence="9" id="KW-0028">Amino-acid biosynthesis</keyword>
<dbReference type="InterPro" id="IPR001094">
    <property type="entry name" value="Flavdoxin-like"/>
</dbReference>
<evidence type="ECO:0000256" key="5">
    <source>
        <dbReference type="ARBA" id="ARBA00022643"/>
    </source>
</evidence>
<evidence type="ECO:0000259" key="11">
    <source>
        <dbReference type="PROSITE" id="PS50902"/>
    </source>
</evidence>
<dbReference type="EMBL" id="UGQM01000001">
    <property type="protein sequence ID" value="STZ41177.1"/>
    <property type="molecule type" value="Genomic_DNA"/>
</dbReference>
<name>A0A378SII9_9MYCO</name>
<dbReference type="GO" id="GO:0005829">
    <property type="term" value="C:cytosol"/>
    <property type="evidence" value="ECO:0007669"/>
    <property type="project" value="TreeGrafter"/>
</dbReference>
<dbReference type="Gene3D" id="2.40.30.10">
    <property type="entry name" value="Translation factors"/>
    <property type="match status" value="1"/>
</dbReference>
<dbReference type="GO" id="GO:0019344">
    <property type="term" value="P:cysteine biosynthetic process"/>
    <property type="evidence" value="ECO:0007669"/>
    <property type="project" value="UniProtKB-KW"/>
</dbReference>
<comment type="cofactor">
    <cofactor evidence="2">
        <name>FAD</name>
        <dbReference type="ChEBI" id="CHEBI:57692"/>
    </cofactor>
</comment>
<evidence type="ECO:0000256" key="7">
    <source>
        <dbReference type="ARBA" id="ARBA00022857"/>
    </source>
</evidence>
<dbReference type="PROSITE" id="PS51384">
    <property type="entry name" value="FAD_FR"/>
    <property type="match status" value="1"/>
</dbReference>
<proteinExistence type="predicted"/>
<dbReference type="PANTHER" id="PTHR19384:SF128">
    <property type="entry name" value="NADPH OXIDOREDUCTASE A"/>
    <property type="match status" value="1"/>
</dbReference>
<dbReference type="SUPFAM" id="SSF63380">
    <property type="entry name" value="Riboflavin synthase domain-like"/>
    <property type="match status" value="1"/>
</dbReference>
<dbReference type="GO" id="GO:0050660">
    <property type="term" value="F:flavin adenine dinucleotide binding"/>
    <property type="evidence" value="ECO:0007669"/>
    <property type="project" value="TreeGrafter"/>
</dbReference>
<dbReference type="SUPFAM" id="SSF52343">
    <property type="entry name" value="Ferredoxin reductase-like, C-terminal NADP-linked domain"/>
    <property type="match status" value="1"/>
</dbReference>
<dbReference type="InterPro" id="IPR023173">
    <property type="entry name" value="NADPH_Cyt_P450_Rdtase_alpha"/>
</dbReference>
<dbReference type="Gene3D" id="3.40.50.80">
    <property type="entry name" value="Nucleotide-binding domain of ferredoxin-NADP reductase (FNR) module"/>
    <property type="match status" value="1"/>
</dbReference>
<dbReference type="PROSITE" id="PS50902">
    <property type="entry name" value="FLAVODOXIN_LIKE"/>
    <property type="match status" value="1"/>
</dbReference>
<dbReference type="Proteomes" id="UP000254291">
    <property type="component" value="Unassembled WGS sequence"/>
</dbReference>
<dbReference type="InterPro" id="IPR029039">
    <property type="entry name" value="Flavoprotein-like_sf"/>
</dbReference>
<evidence type="ECO:0000256" key="9">
    <source>
        <dbReference type="ARBA" id="ARBA00023192"/>
    </source>
</evidence>
<evidence type="ECO:0000313" key="13">
    <source>
        <dbReference type="EMBL" id="STZ41177.1"/>
    </source>
</evidence>
<dbReference type="GO" id="GO:0010181">
    <property type="term" value="F:FMN binding"/>
    <property type="evidence" value="ECO:0007669"/>
    <property type="project" value="InterPro"/>
</dbReference>
<protein>
    <recommendedName>
        <fullName evidence="3">assimilatory sulfite reductase (NADPH)</fullName>
        <ecNumber evidence="3">1.8.1.2</ecNumber>
    </recommendedName>
</protein>
<dbReference type="InterPro" id="IPR039261">
    <property type="entry name" value="FNR_nucleotide-bd"/>
</dbReference>
<keyword evidence="8 13" id="KW-0560">Oxidoreductase</keyword>
<dbReference type="EC" id="1.8.1.2" evidence="3"/>
<dbReference type="InterPro" id="IPR003097">
    <property type="entry name" value="CysJ-like_FAD-binding"/>
</dbReference>
<organism evidence="13 14">
    <name type="scientific">Mycolicibacterium gilvum</name>
    <dbReference type="NCBI Taxonomy" id="1804"/>
    <lineage>
        <taxon>Bacteria</taxon>
        <taxon>Bacillati</taxon>
        <taxon>Actinomycetota</taxon>
        <taxon>Actinomycetes</taxon>
        <taxon>Mycobacteriales</taxon>
        <taxon>Mycobacteriaceae</taxon>
        <taxon>Mycolicibacterium</taxon>
    </lineage>
</organism>
<evidence type="ECO:0000313" key="14">
    <source>
        <dbReference type="Proteomes" id="UP000254291"/>
    </source>
</evidence>
<accession>A0A378SII9</accession>
<dbReference type="PRINTS" id="PR00371">
    <property type="entry name" value="FPNCR"/>
</dbReference>
<keyword evidence="4" id="KW-0285">Flavoprotein</keyword>
<dbReference type="PRINTS" id="PR00369">
    <property type="entry name" value="FLAVODOXIN"/>
</dbReference>
<dbReference type="GO" id="GO:0004783">
    <property type="term" value="F:sulfite reductase (NADPH) activity"/>
    <property type="evidence" value="ECO:0007669"/>
    <property type="project" value="UniProtKB-EC"/>
</dbReference>
<dbReference type="Gene3D" id="3.40.50.360">
    <property type="match status" value="1"/>
</dbReference>
<keyword evidence="5" id="KW-0288">FMN</keyword>
<dbReference type="AlphaFoldDB" id="A0A378SII9"/>
<dbReference type="Pfam" id="PF00258">
    <property type="entry name" value="Flavodoxin_1"/>
    <property type="match status" value="1"/>
</dbReference>
<evidence type="ECO:0000256" key="1">
    <source>
        <dbReference type="ARBA" id="ARBA00001917"/>
    </source>
</evidence>
<dbReference type="PANTHER" id="PTHR19384">
    <property type="entry name" value="NITRIC OXIDE SYNTHASE-RELATED"/>
    <property type="match status" value="1"/>
</dbReference>
<evidence type="ECO:0000256" key="10">
    <source>
        <dbReference type="ARBA" id="ARBA00052219"/>
    </source>
</evidence>
<comment type="cofactor">
    <cofactor evidence="1">
        <name>FMN</name>
        <dbReference type="ChEBI" id="CHEBI:58210"/>
    </cofactor>
</comment>
<evidence type="ECO:0000256" key="6">
    <source>
        <dbReference type="ARBA" id="ARBA00022827"/>
    </source>
</evidence>
<evidence type="ECO:0000256" key="3">
    <source>
        <dbReference type="ARBA" id="ARBA00012604"/>
    </source>
</evidence>
<dbReference type="Pfam" id="PF00667">
    <property type="entry name" value="FAD_binding_1"/>
    <property type="match status" value="2"/>
</dbReference>
<dbReference type="Gene3D" id="1.20.990.10">
    <property type="entry name" value="NADPH-cytochrome p450 Reductase, Chain A, domain 3"/>
    <property type="match status" value="1"/>
</dbReference>
<reference evidence="13 14" key="1">
    <citation type="submission" date="2018-06" db="EMBL/GenBank/DDBJ databases">
        <authorList>
            <consortium name="Pathogen Informatics"/>
            <person name="Doyle S."/>
        </authorList>
    </citation>
    <scope>NUCLEOTIDE SEQUENCE [LARGE SCALE GENOMIC DNA]</scope>
    <source>
        <strain evidence="13 14">NCTC10742</strain>
    </source>
</reference>